<accession>A0A0F7CPG1</accession>
<feature type="domain" description="AB hydrolase-1" evidence="1">
    <location>
        <begin position="47"/>
        <end position="269"/>
    </location>
</feature>
<proteinExistence type="predicted"/>
<evidence type="ECO:0000259" key="1">
    <source>
        <dbReference type="Pfam" id="PF12697"/>
    </source>
</evidence>
<keyword evidence="3" id="KW-1185">Reference proteome</keyword>
<dbReference type="Proteomes" id="UP000034034">
    <property type="component" value="Chromosome"/>
</dbReference>
<dbReference type="Gene3D" id="3.40.50.1820">
    <property type="entry name" value="alpha/beta hydrolase"/>
    <property type="match status" value="1"/>
</dbReference>
<organism evidence="2 3">
    <name type="scientific">Streptomyces xiamenensis</name>
    <dbReference type="NCBI Taxonomy" id="408015"/>
    <lineage>
        <taxon>Bacteria</taxon>
        <taxon>Bacillati</taxon>
        <taxon>Actinomycetota</taxon>
        <taxon>Actinomycetes</taxon>
        <taxon>Kitasatosporales</taxon>
        <taxon>Streptomycetaceae</taxon>
        <taxon>Streptomyces</taxon>
    </lineage>
</organism>
<dbReference type="InterPro" id="IPR000073">
    <property type="entry name" value="AB_hydrolase_1"/>
</dbReference>
<dbReference type="GO" id="GO:0016787">
    <property type="term" value="F:hydrolase activity"/>
    <property type="evidence" value="ECO:0007669"/>
    <property type="project" value="UniProtKB-KW"/>
</dbReference>
<dbReference type="HOGENOM" id="CLU_020336_43_3_11"/>
<dbReference type="AlphaFoldDB" id="A0A0F7CPG1"/>
<dbReference type="EMBL" id="CP009922">
    <property type="protein sequence ID" value="AKG44601.1"/>
    <property type="molecule type" value="Genomic_DNA"/>
</dbReference>
<keyword evidence="2" id="KW-0378">Hydrolase</keyword>
<dbReference type="Pfam" id="PF12697">
    <property type="entry name" value="Abhydrolase_6"/>
    <property type="match status" value="1"/>
</dbReference>
<dbReference type="RefSeq" id="WP_046724459.1">
    <property type="nucleotide sequence ID" value="NZ_CP009922.3"/>
</dbReference>
<gene>
    <name evidence="2" type="ORF">SXIM_32170</name>
</gene>
<evidence type="ECO:0000313" key="3">
    <source>
        <dbReference type="Proteomes" id="UP000034034"/>
    </source>
</evidence>
<dbReference type="KEGG" id="sxi:SXIM_32170"/>
<evidence type="ECO:0000313" key="2">
    <source>
        <dbReference type="EMBL" id="AKG44601.1"/>
    </source>
</evidence>
<name>A0A0F7CPG1_9ACTN</name>
<dbReference type="SUPFAM" id="SSF53474">
    <property type="entry name" value="alpha/beta-Hydrolases"/>
    <property type="match status" value="1"/>
</dbReference>
<dbReference type="STRING" id="408015.SXIM_32170"/>
<dbReference type="PATRIC" id="fig|408015.6.peg.3256"/>
<dbReference type="InterPro" id="IPR029058">
    <property type="entry name" value="AB_hydrolase_fold"/>
</dbReference>
<sequence length="278" mass="28768">MSATSENTARTESAVVSADGTTIAFQRSGSGPAVILVASALADRSDSAKLAGLLARHFTVINYDRRGRGASGDGARYAVEREIEDIAALLEHCGGSAAVFGSSSGAVLALRAAAAGLDIPRLALYEPPFAVDGDAFGPPADFAGRIDALLAEDRRGEAVKLFMTKAQGMPGLLVASMRLMPGVWSGLTALAPTLPYDIAVMGDTQRGEPLNADEWSSVPSRTLVLTGGKSPEGFHRAARALTEVLPHAEHRTLDGLNHGAVVMAPKKLAPSLVPFLGG</sequence>
<protein>
    <submittedName>
        <fullName evidence="2">Hydrolase</fullName>
    </submittedName>
</protein>
<reference evidence="2" key="1">
    <citation type="submission" date="2019-08" db="EMBL/GenBank/DDBJ databases">
        <title>Complete genome sequence of a mangrove-derived Streptomyces xiamenensis.</title>
        <authorList>
            <person name="Xu J."/>
        </authorList>
    </citation>
    <scope>NUCLEOTIDE SEQUENCE</scope>
    <source>
        <strain evidence="2">318</strain>
    </source>
</reference>